<evidence type="ECO:0000256" key="3">
    <source>
        <dbReference type="PROSITE-ProRule" id="PRU10007"/>
    </source>
</evidence>
<dbReference type="GO" id="GO:0016620">
    <property type="term" value="F:oxidoreductase activity, acting on the aldehyde or oxo group of donors, NAD or NADP as acceptor"/>
    <property type="evidence" value="ECO:0007669"/>
    <property type="project" value="InterPro"/>
</dbReference>
<organism evidence="6 7">
    <name type="scientific">Streptomyces himalayensis subsp. himalayensis</name>
    <dbReference type="NCBI Taxonomy" id="2756131"/>
    <lineage>
        <taxon>Bacteria</taxon>
        <taxon>Bacillati</taxon>
        <taxon>Actinomycetota</taxon>
        <taxon>Actinomycetes</taxon>
        <taxon>Kitasatosporales</taxon>
        <taxon>Streptomycetaceae</taxon>
        <taxon>Streptomyces</taxon>
        <taxon>Streptomyces himalayensis</taxon>
    </lineage>
</organism>
<proteinExistence type="inferred from homology"/>
<dbReference type="EMBL" id="JACEHE010000026">
    <property type="protein sequence ID" value="MBA2950228.1"/>
    <property type="molecule type" value="Genomic_DNA"/>
</dbReference>
<dbReference type="PANTHER" id="PTHR11699">
    <property type="entry name" value="ALDEHYDE DEHYDROGENASE-RELATED"/>
    <property type="match status" value="1"/>
</dbReference>
<dbReference type="FunFam" id="3.40.605.10:FF:000007">
    <property type="entry name" value="NAD/NADP-dependent betaine aldehyde dehydrogenase"/>
    <property type="match status" value="1"/>
</dbReference>
<evidence type="ECO:0000313" key="7">
    <source>
        <dbReference type="Proteomes" id="UP000545761"/>
    </source>
</evidence>
<name>A0A7W0DRZ7_9ACTN</name>
<dbReference type="Gene3D" id="3.40.605.10">
    <property type="entry name" value="Aldehyde Dehydrogenase, Chain A, domain 1"/>
    <property type="match status" value="1"/>
</dbReference>
<dbReference type="Gene3D" id="3.40.309.10">
    <property type="entry name" value="Aldehyde Dehydrogenase, Chain A, domain 2"/>
    <property type="match status" value="1"/>
</dbReference>
<dbReference type="InterPro" id="IPR029510">
    <property type="entry name" value="Ald_DH_CS_GLU"/>
</dbReference>
<gene>
    <name evidence="6" type="ORF">H1D24_31665</name>
</gene>
<comment type="caution">
    <text evidence="6">The sequence shown here is derived from an EMBL/GenBank/DDBJ whole genome shotgun (WGS) entry which is preliminary data.</text>
</comment>
<evidence type="ECO:0000256" key="4">
    <source>
        <dbReference type="RuleBase" id="RU003345"/>
    </source>
</evidence>
<evidence type="ECO:0000256" key="2">
    <source>
        <dbReference type="ARBA" id="ARBA00023002"/>
    </source>
</evidence>
<dbReference type="Proteomes" id="UP000545761">
    <property type="component" value="Unassembled WGS sequence"/>
</dbReference>
<feature type="domain" description="Aldehyde dehydrogenase" evidence="5">
    <location>
        <begin position="37"/>
        <end position="493"/>
    </location>
</feature>
<dbReference type="SUPFAM" id="SSF53720">
    <property type="entry name" value="ALDH-like"/>
    <property type="match status" value="1"/>
</dbReference>
<dbReference type="PROSITE" id="PS00687">
    <property type="entry name" value="ALDEHYDE_DEHYDR_GLU"/>
    <property type="match status" value="1"/>
</dbReference>
<accession>A0A7W0DRZ7</accession>
<dbReference type="FunFam" id="3.40.309.10:FF:000012">
    <property type="entry name" value="Betaine aldehyde dehydrogenase"/>
    <property type="match status" value="1"/>
</dbReference>
<reference evidence="6 7" key="1">
    <citation type="submission" date="2020-07" db="EMBL/GenBank/DDBJ databases">
        <title>Streptomyces isolated from Indian soil.</title>
        <authorList>
            <person name="Mandal S."/>
            <person name="Maiti P.K."/>
        </authorList>
    </citation>
    <scope>NUCLEOTIDE SEQUENCE [LARGE SCALE GENOMIC DNA]</scope>
    <source>
        <strain evidence="6 7">PSKA28</strain>
    </source>
</reference>
<dbReference type="InterPro" id="IPR015590">
    <property type="entry name" value="Aldehyde_DH_dom"/>
</dbReference>
<evidence type="ECO:0000256" key="1">
    <source>
        <dbReference type="ARBA" id="ARBA00009986"/>
    </source>
</evidence>
<comment type="similarity">
    <text evidence="1 4">Belongs to the aldehyde dehydrogenase family.</text>
</comment>
<dbReference type="AlphaFoldDB" id="A0A7W0DRZ7"/>
<feature type="active site" evidence="3">
    <location>
        <position position="270"/>
    </location>
</feature>
<evidence type="ECO:0000259" key="5">
    <source>
        <dbReference type="Pfam" id="PF00171"/>
    </source>
</evidence>
<keyword evidence="2 4" id="KW-0560">Oxidoreductase</keyword>
<dbReference type="RefSeq" id="WP_181661160.1">
    <property type="nucleotide sequence ID" value="NZ_JACEHE010000026.1"/>
</dbReference>
<sequence>MTTHLAPVVRDFLLPSARSWLERPPLEPFIGGSFRAARSDDRIPVIDPGTGLALTEYAAASEQDVNDAVAAARTAFDDGRWSELDPEQRESELRLLADLLEGATETVAQLEALDTGKTLAEARLDVDEAVAVLRYYAGWATKAEGAVYPAPRSFLATGTREPLGVCAAITPWNYPLPILTYKLAPALALGNTFVAKPSEQTVLSTAYFANLCAQAGIPDGVVNVVPGAGATGAALTAAEGVDKIAFTGSTRTGQAVMRAAATTMTQVSLELGGKSPQVVFADADMDAAIEGVMAGIWTNAGQVCVAGSRLLVDRRVHDEFVSELLRRTAAATSLGHGLAPGTTLGPLISAKQRDQVTTLVEKAAAEGAEVQTACSLPAEDGFFAAPTVVTGARPGQTIEQEEVFGPVLTVLPFNDEAEAIRLANGTTYGLASSVWSKDISRVHRVARGLRAGTVWANTYGIFHPTLPFGGVKASGFGRELGSAAIDHYTELKTTVIGL</sequence>
<dbReference type="InterPro" id="IPR016163">
    <property type="entry name" value="Ald_DH_C"/>
</dbReference>
<dbReference type="InterPro" id="IPR016162">
    <property type="entry name" value="Ald_DH_N"/>
</dbReference>
<dbReference type="InterPro" id="IPR016161">
    <property type="entry name" value="Ald_DH/histidinol_DH"/>
</dbReference>
<dbReference type="Pfam" id="PF00171">
    <property type="entry name" value="Aldedh"/>
    <property type="match status" value="1"/>
</dbReference>
<protein>
    <submittedName>
        <fullName evidence="6">Aldehyde dehydrogenase family protein</fullName>
    </submittedName>
</protein>
<evidence type="ECO:0000313" key="6">
    <source>
        <dbReference type="EMBL" id="MBA2950228.1"/>
    </source>
</evidence>